<dbReference type="Pfam" id="PF00563">
    <property type="entry name" value="EAL"/>
    <property type="match status" value="1"/>
</dbReference>
<dbReference type="GO" id="GO:0071111">
    <property type="term" value="F:cyclic-guanylate-specific phosphodiesterase activity"/>
    <property type="evidence" value="ECO:0007669"/>
    <property type="project" value="InterPro"/>
</dbReference>
<evidence type="ECO:0000259" key="2">
    <source>
        <dbReference type="PROSITE" id="PS50883"/>
    </source>
</evidence>
<dbReference type="SMART" id="SM00052">
    <property type="entry name" value="EAL"/>
    <property type="match status" value="1"/>
</dbReference>
<dbReference type="InterPro" id="IPR035919">
    <property type="entry name" value="EAL_sf"/>
</dbReference>
<protein>
    <submittedName>
        <fullName evidence="4">Diguanylate cyclase/phosphodiesterase (GGDEF / EAL domains) with PAS/PAC sensor(S)</fullName>
    </submittedName>
</protein>
<dbReference type="CDD" id="cd01948">
    <property type="entry name" value="EAL"/>
    <property type="match status" value="1"/>
</dbReference>
<dbReference type="CDD" id="cd00130">
    <property type="entry name" value="PAS"/>
    <property type="match status" value="2"/>
</dbReference>
<dbReference type="SUPFAM" id="SSF55073">
    <property type="entry name" value="Nucleotide cyclase"/>
    <property type="match status" value="1"/>
</dbReference>
<dbReference type="SUPFAM" id="SSF141868">
    <property type="entry name" value="EAL domain-like"/>
    <property type="match status" value="1"/>
</dbReference>
<feature type="domain" description="PAS" evidence="1">
    <location>
        <begin position="18"/>
        <end position="58"/>
    </location>
</feature>
<dbReference type="PROSITE" id="PS50887">
    <property type="entry name" value="GGDEF"/>
    <property type="match status" value="1"/>
</dbReference>
<dbReference type="PROSITE" id="PS50883">
    <property type="entry name" value="EAL"/>
    <property type="match status" value="1"/>
</dbReference>
<dbReference type="InterPro" id="IPR001633">
    <property type="entry name" value="EAL_dom"/>
</dbReference>
<accession>A0A1X4XU89</accession>
<dbReference type="Proteomes" id="UP000194141">
    <property type="component" value="Unassembled WGS sequence"/>
</dbReference>
<dbReference type="Pfam" id="PF13426">
    <property type="entry name" value="PAS_9"/>
    <property type="match status" value="2"/>
</dbReference>
<gene>
    <name evidence="4" type="ORF">DESAMIL20_2037</name>
</gene>
<dbReference type="SUPFAM" id="SSF55781">
    <property type="entry name" value="GAF domain-like"/>
    <property type="match status" value="1"/>
</dbReference>
<name>A0A1X4XU89_9BACT</name>
<dbReference type="SUPFAM" id="SSF55785">
    <property type="entry name" value="PYP-like sensor domain (PAS domain)"/>
    <property type="match status" value="2"/>
</dbReference>
<evidence type="ECO:0000313" key="4">
    <source>
        <dbReference type="EMBL" id="OSS41099.1"/>
    </source>
</evidence>
<dbReference type="Gene3D" id="3.30.450.20">
    <property type="entry name" value="PAS domain"/>
    <property type="match status" value="2"/>
</dbReference>
<dbReference type="EMBL" id="MDSU01000020">
    <property type="protein sequence ID" value="OSS41099.1"/>
    <property type="molecule type" value="Genomic_DNA"/>
</dbReference>
<dbReference type="SMART" id="SM00267">
    <property type="entry name" value="GGDEF"/>
    <property type="match status" value="1"/>
</dbReference>
<dbReference type="InterPro" id="IPR029787">
    <property type="entry name" value="Nucleotide_cyclase"/>
</dbReference>
<dbReference type="PANTHER" id="PTHR33121:SF71">
    <property type="entry name" value="OXYGEN SENSOR PROTEIN DOSP"/>
    <property type="match status" value="1"/>
</dbReference>
<comment type="caution">
    <text evidence="4">The sequence shown here is derived from an EMBL/GenBank/DDBJ whole genome shotgun (WGS) entry which is preliminary data.</text>
</comment>
<proteinExistence type="predicted"/>
<reference evidence="4 5" key="1">
    <citation type="journal article" date="2017" name="Front. Microbiol.">
        <title>Genome Sequence of Desulfurella amilsii Strain TR1 and Comparative Genomics of Desulfurellaceae Family.</title>
        <authorList>
            <person name="Florentino A.P."/>
            <person name="Stams A.J."/>
            <person name="Sanchez-Andrea I."/>
        </authorList>
    </citation>
    <scope>NUCLEOTIDE SEQUENCE [LARGE SCALE GENOMIC DNA]</scope>
    <source>
        <strain evidence="4 5">TR1</strain>
    </source>
</reference>
<dbReference type="CDD" id="cd01949">
    <property type="entry name" value="GGDEF"/>
    <property type="match status" value="1"/>
</dbReference>
<feature type="domain" description="GGDEF" evidence="3">
    <location>
        <begin position="463"/>
        <end position="596"/>
    </location>
</feature>
<dbReference type="InterPro" id="IPR050706">
    <property type="entry name" value="Cyclic-di-GMP_PDE-like"/>
</dbReference>
<feature type="domain" description="EAL" evidence="2">
    <location>
        <begin position="605"/>
        <end position="853"/>
    </location>
</feature>
<dbReference type="Pfam" id="PF13185">
    <property type="entry name" value="GAF_2"/>
    <property type="match status" value="1"/>
</dbReference>
<dbReference type="Pfam" id="PF00990">
    <property type="entry name" value="GGDEF"/>
    <property type="match status" value="1"/>
</dbReference>
<dbReference type="Gene3D" id="3.20.20.450">
    <property type="entry name" value="EAL domain"/>
    <property type="match status" value="1"/>
</dbReference>
<dbReference type="InterPro" id="IPR000014">
    <property type="entry name" value="PAS"/>
</dbReference>
<sequence>MHLSGFFDALKDSSVFGVFVFQEEGKIVFLNKRFAEILGYSDKDEILGKSILEFISPKYSGGGGMSELNSLENIKNIIKRRTQGEVFPIELKTHWFLSKTKADIPVSVFAYTIEYNKKSSGIVLVSDRTKEVSYQKLFFALSQINQLIVRIENKEDLLREICDILVDKVGYTSCAVGYIDETSKLFIQKYTRANTKELQKALKNLTIGVDTSTPHGAGSASQAYHAKKISIIEDVLQKAHMSYWQDYYSYFNIHSVCSIPIMQNNQVKYILYLNDTTPNSFHSDYLHLLEEIQLGLSFALDRFEKQKFLQMTQLAIDSGFEFVIITDENFNIIYANDKALSISDYTKEELLGAHHSIFSSKTHTKEFAKNFYKTLKNGAVYSNFMKFQTKSGKILDFYVNIVPFKQDGKITNYISIGKLIDEKNTIEQLEKILYTDPVTNLPNYRSFQSMVDRFLKRALSKNTIGAVAVINPISFSSINQAFGFEKANEVLRMIGERLRNILYSYDVIAKLESDRFGLIIKDLKTEEDLLVIVSQVLSELSKPYTLFNQSISISFNIGLSLTPKDAATVNELIDKANIALQDAKENGENQIGFFRKDIEEKAFKKLKLKADLERAILNKKFIPFYQPYVDKNKQIVGAEALMRWKKDNTIVSPAEFINYLEETNLIIDAENQLTDSVLKDLKELEKHHKDIPISINLSALSLNQKDLVQSLSSLLNYYNLKPNSLKIEIVERVFFKDFAYMKNLIEELRELGVHFSIDDFGTHYSSLNYLSELDVSFLKIDISFVRKIQTDPKTKNLVAAIIYLAHSLNIKTIAEGVEAKEQFEILKTLDCDYFQGYLFYKPMPKLEFFRALR</sequence>
<dbReference type="InterPro" id="IPR029016">
    <property type="entry name" value="GAF-like_dom_sf"/>
</dbReference>
<dbReference type="PROSITE" id="PS50112">
    <property type="entry name" value="PAS"/>
    <property type="match status" value="2"/>
</dbReference>
<keyword evidence="5" id="KW-1185">Reference proteome</keyword>
<dbReference type="Gene3D" id="3.30.70.270">
    <property type="match status" value="1"/>
</dbReference>
<dbReference type="NCBIfam" id="TIGR00229">
    <property type="entry name" value="sensory_box"/>
    <property type="match status" value="2"/>
</dbReference>
<dbReference type="AlphaFoldDB" id="A0A1X4XU89"/>
<dbReference type="NCBIfam" id="TIGR00254">
    <property type="entry name" value="GGDEF"/>
    <property type="match status" value="1"/>
</dbReference>
<dbReference type="PANTHER" id="PTHR33121">
    <property type="entry name" value="CYCLIC DI-GMP PHOSPHODIESTERASE PDEF"/>
    <property type="match status" value="1"/>
</dbReference>
<evidence type="ECO:0000259" key="3">
    <source>
        <dbReference type="PROSITE" id="PS50887"/>
    </source>
</evidence>
<dbReference type="STRING" id="1562698.DESAMIL20_2037"/>
<organism evidence="4 5">
    <name type="scientific">Desulfurella amilsii</name>
    <dbReference type="NCBI Taxonomy" id="1562698"/>
    <lineage>
        <taxon>Bacteria</taxon>
        <taxon>Pseudomonadati</taxon>
        <taxon>Campylobacterota</taxon>
        <taxon>Desulfurellia</taxon>
        <taxon>Desulfurellales</taxon>
        <taxon>Desulfurellaceae</taxon>
        <taxon>Desulfurella</taxon>
    </lineage>
</organism>
<dbReference type="SMART" id="SM00091">
    <property type="entry name" value="PAS"/>
    <property type="match status" value="2"/>
</dbReference>
<dbReference type="InterPro" id="IPR003018">
    <property type="entry name" value="GAF"/>
</dbReference>
<dbReference type="InterPro" id="IPR035965">
    <property type="entry name" value="PAS-like_dom_sf"/>
</dbReference>
<dbReference type="InterPro" id="IPR043128">
    <property type="entry name" value="Rev_trsase/Diguanyl_cyclase"/>
</dbReference>
<feature type="domain" description="PAS" evidence="1">
    <location>
        <begin position="315"/>
        <end position="352"/>
    </location>
</feature>
<evidence type="ECO:0000313" key="5">
    <source>
        <dbReference type="Proteomes" id="UP000194141"/>
    </source>
</evidence>
<evidence type="ECO:0000259" key="1">
    <source>
        <dbReference type="PROSITE" id="PS50112"/>
    </source>
</evidence>
<dbReference type="InterPro" id="IPR000160">
    <property type="entry name" value="GGDEF_dom"/>
</dbReference>
<dbReference type="Gene3D" id="3.30.450.40">
    <property type="match status" value="1"/>
</dbReference>